<evidence type="ECO:0000313" key="2">
    <source>
        <dbReference type="Proteomes" id="UP000254396"/>
    </source>
</evidence>
<name>A0AAX2KW97_ENTFL</name>
<accession>A0AAX2KW97</accession>
<evidence type="ECO:0000313" key="1">
    <source>
        <dbReference type="EMBL" id="STQ83218.1"/>
    </source>
</evidence>
<comment type="caution">
    <text evidence="1">The sequence shown here is derived from an EMBL/GenBank/DDBJ whole genome shotgun (WGS) entry which is preliminary data.</text>
</comment>
<sequence>MDINELEKIVRGLAEEQIPVLGVVGVVGSTEEGAVDSIDKIIALRDELMKDGIYYYVHVDAAYGGYGRAIFLDEDNNFILTKIYKMFTKNTGLQREKRTHFKRSV</sequence>
<protein>
    <submittedName>
        <fullName evidence="1">L-tyrosine decarboxylase</fullName>
    </submittedName>
</protein>
<dbReference type="Proteomes" id="UP000254396">
    <property type="component" value="Unassembled WGS sequence"/>
</dbReference>
<proteinExistence type="predicted"/>
<dbReference type="SUPFAM" id="SSF53383">
    <property type="entry name" value="PLP-dependent transferases"/>
    <property type="match status" value="1"/>
</dbReference>
<gene>
    <name evidence="1" type="ORF">NCTC13379_03666</name>
</gene>
<dbReference type="Gene3D" id="3.40.640.10">
    <property type="entry name" value="Type I PLP-dependent aspartate aminotransferase-like (Major domain)"/>
    <property type="match status" value="1"/>
</dbReference>
<organism evidence="1 2">
    <name type="scientific">Enterococcus faecalis</name>
    <name type="common">Streptococcus faecalis</name>
    <dbReference type="NCBI Taxonomy" id="1351"/>
    <lineage>
        <taxon>Bacteria</taxon>
        <taxon>Bacillati</taxon>
        <taxon>Bacillota</taxon>
        <taxon>Bacilli</taxon>
        <taxon>Lactobacillales</taxon>
        <taxon>Enterococcaceae</taxon>
        <taxon>Enterococcus</taxon>
    </lineage>
</organism>
<dbReference type="InterPro" id="IPR015424">
    <property type="entry name" value="PyrdxlP-dep_Trfase"/>
</dbReference>
<dbReference type="AlphaFoldDB" id="A0AAX2KW97"/>
<dbReference type="EMBL" id="UGIX01000008">
    <property type="protein sequence ID" value="STQ83218.1"/>
    <property type="molecule type" value="Genomic_DNA"/>
</dbReference>
<dbReference type="InterPro" id="IPR015421">
    <property type="entry name" value="PyrdxlP-dep_Trfase_major"/>
</dbReference>
<reference evidence="1 2" key="1">
    <citation type="submission" date="2018-06" db="EMBL/GenBank/DDBJ databases">
        <authorList>
            <consortium name="Pathogen Informatics"/>
            <person name="Doyle S."/>
        </authorList>
    </citation>
    <scope>NUCLEOTIDE SEQUENCE [LARGE SCALE GENOMIC DNA]</scope>
    <source>
        <strain evidence="1 2">NCTC13379</strain>
    </source>
</reference>